<keyword evidence="16" id="KW-1185">Reference proteome</keyword>
<dbReference type="OrthoDB" id="9810181at2"/>
<feature type="transmembrane region" description="Helical" evidence="14">
    <location>
        <begin position="412"/>
        <end position="430"/>
    </location>
</feature>
<feature type="transmembrane region" description="Helical" evidence="14">
    <location>
        <begin position="245"/>
        <end position="264"/>
    </location>
</feature>
<dbReference type="EMBL" id="PDOF01000003">
    <property type="protein sequence ID" value="PYZ95984.1"/>
    <property type="molecule type" value="Genomic_DNA"/>
</dbReference>
<keyword evidence="4" id="KW-1003">Cell membrane</keyword>
<organism evidence="15 16">
    <name type="scientific">Alteribacter lacisalsi</name>
    <dbReference type="NCBI Taxonomy" id="2045244"/>
    <lineage>
        <taxon>Bacteria</taxon>
        <taxon>Bacillati</taxon>
        <taxon>Bacillota</taxon>
        <taxon>Bacilli</taxon>
        <taxon>Bacillales</taxon>
        <taxon>Bacillaceae</taxon>
        <taxon>Alteribacter</taxon>
    </lineage>
</organism>
<keyword evidence="6" id="KW-0769">Symport</keyword>
<dbReference type="PANTHER" id="PTHR48086">
    <property type="entry name" value="SODIUM/PROLINE SYMPORTER-RELATED"/>
    <property type="match status" value="1"/>
</dbReference>
<evidence type="ECO:0000256" key="2">
    <source>
        <dbReference type="ARBA" id="ARBA00006434"/>
    </source>
</evidence>
<feature type="transmembrane region" description="Helical" evidence="14">
    <location>
        <begin position="317"/>
        <end position="340"/>
    </location>
</feature>
<keyword evidence="3" id="KW-0813">Transport</keyword>
<dbReference type="AlphaFoldDB" id="A0A2W0H2G8"/>
<feature type="transmembrane region" description="Helical" evidence="14">
    <location>
        <begin position="195"/>
        <end position="212"/>
    </location>
</feature>
<feature type="transmembrane region" description="Helical" evidence="14">
    <location>
        <begin position="165"/>
        <end position="188"/>
    </location>
</feature>
<reference evidence="15 16" key="1">
    <citation type="submission" date="2017-10" db="EMBL/GenBank/DDBJ databases">
        <title>Bacillus sp. nov., a halophilic bacterium isolated from a Yangshapao Lake.</title>
        <authorList>
            <person name="Wang H."/>
        </authorList>
    </citation>
    <scope>NUCLEOTIDE SEQUENCE [LARGE SCALE GENOMIC DNA]</scope>
    <source>
        <strain evidence="15 16">YSP-3</strain>
    </source>
</reference>
<evidence type="ECO:0000256" key="9">
    <source>
        <dbReference type="ARBA" id="ARBA00023065"/>
    </source>
</evidence>
<evidence type="ECO:0000256" key="6">
    <source>
        <dbReference type="ARBA" id="ARBA00022847"/>
    </source>
</evidence>
<feature type="transmembrane region" description="Helical" evidence="14">
    <location>
        <begin position="6"/>
        <end position="27"/>
    </location>
</feature>
<keyword evidence="11" id="KW-0739">Sodium transport</keyword>
<comment type="catalytic activity">
    <reaction evidence="12">
        <text>L-proline(in) + Na(+)(in) = L-proline(out) + Na(+)(out)</text>
        <dbReference type="Rhea" id="RHEA:28967"/>
        <dbReference type="ChEBI" id="CHEBI:29101"/>
        <dbReference type="ChEBI" id="CHEBI:60039"/>
    </reaction>
</comment>
<sequence length="498" mass="53868">MLSIIPGYVIWIIIVLAIFYFALVTWIGKRGISHSKTMAGFATAKGSVSPIIVGASFAATYSSVNLFIGVPGLAYQYGTSVLWYTLGCFGVSWIALLLIAKKFWKFSQGQGGVLTLPEWLGKRYKSKVLQVLVALLILFNVYYIVGQNVGLATIFETIVGIPYVWGIVIAVVITIAYIGIGGAFAQLVSDGIQGLLMAVTSILVFVSIFWVVGGFSELSTQLAAIDPNLVSAINTTEGSPYDSRLAIAAVQFMLFAFILMPHLLNKILSLETEADLRPFTLSSGVILFLISTLMVLGGLAARAQFPNLANPDQAIPVYLFEAFHPVIAAFLIFGIISAILSSTDSLYLGVTSSIGNDVYRNVAPHVSRSPISAETLDRRAVKVSKYSLVFVGLATLYVSFNRPESLSLLIQFSYSAIICGVMAPILLGYVWKRAHRYGAIASLITGTSLYVLFTTADIISNIYLAMLASTLISFLVMIILSFVANVQTESAKRTAYHS</sequence>
<dbReference type="GO" id="GO:0006814">
    <property type="term" value="P:sodium ion transport"/>
    <property type="evidence" value="ECO:0007669"/>
    <property type="project" value="UniProtKB-KW"/>
</dbReference>
<evidence type="ECO:0000256" key="11">
    <source>
        <dbReference type="ARBA" id="ARBA00023201"/>
    </source>
</evidence>
<keyword evidence="9" id="KW-0406">Ion transport</keyword>
<comment type="subcellular location">
    <subcellularLocation>
        <location evidence="1">Cell membrane</location>
        <topology evidence="1">Multi-pass membrane protein</topology>
    </subcellularLocation>
</comment>
<dbReference type="InterPro" id="IPR050277">
    <property type="entry name" value="Sodium:Solute_Symporter"/>
</dbReference>
<evidence type="ECO:0000256" key="7">
    <source>
        <dbReference type="ARBA" id="ARBA00022989"/>
    </source>
</evidence>
<dbReference type="Proteomes" id="UP000248066">
    <property type="component" value="Unassembled WGS sequence"/>
</dbReference>
<evidence type="ECO:0000256" key="10">
    <source>
        <dbReference type="ARBA" id="ARBA00023136"/>
    </source>
</evidence>
<evidence type="ECO:0000256" key="5">
    <source>
        <dbReference type="ARBA" id="ARBA00022692"/>
    </source>
</evidence>
<dbReference type="InterPro" id="IPR001734">
    <property type="entry name" value="Na/solute_symporter"/>
</dbReference>
<evidence type="ECO:0000256" key="12">
    <source>
        <dbReference type="ARBA" id="ARBA00033708"/>
    </source>
</evidence>
<comment type="caution">
    <text evidence="15">The sequence shown here is derived from an EMBL/GenBank/DDBJ whole genome shotgun (WGS) entry which is preliminary data.</text>
</comment>
<dbReference type="Gene3D" id="1.20.1730.10">
    <property type="entry name" value="Sodium/glucose cotransporter"/>
    <property type="match status" value="1"/>
</dbReference>
<dbReference type="RefSeq" id="WP_110521261.1">
    <property type="nucleotide sequence ID" value="NZ_PDOF01000003.1"/>
</dbReference>
<evidence type="ECO:0000256" key="8">
    <source>
        <dbReference type="ARBA" id="ARBA00023053"/>
    </source>
</evidence>
<dbReference type="Pfam" id="PF00474">
    <property type="entry name" value="SSF"/>
    <property type="match status" value="1"/>
</dbReference>
<feature type="transmembrane region" description="Helical" evidence="14">
    <location>
        <begin position="128"/>
        <end position="145"/>
    </location>
</feature>
<evidence type="ECO:0000256" key="1">
    <source>
        <dbReference type="ARBA" id="ARBA00004651"/>
    </source>
</evidence>
<keyword evidence="10 14" id="KW-0472">Membrane</keyword>
<name>A0A2W0H2G8_9BACI</name>
<gene>
    <name evidence="15" type="ORF">CR205_16550</name>
</gene>
<dbReference type="PANTHER" id="PTHR48086:SF3">
    <property type="entry name" value="SODIUM_PROLINE SYMPORTER"/>
    <property type="match status" value="1"/>
</dbReference>
<keyword evidence="8" id="KW-0915">Sodium</keyword>
<evidence type="ECO:0000313" key="16">
    <source>
        <dbReference type="Proteomes" id="UP000248066"/>
    </source>
</evidence>
<evidence type="ECO:0000256" key="14">
    <source>
        <dbReference type="SAM" id="Phobius"/>
    </source>
</evidence>
<evidence type="ECO:0000256" key="13">
    <source>
        <dbReference type="RuleBase" id="RU362091"/>
    </source>
</evidence>
<feature type="transmembrane region" description="Helical" evidence="14">
    <location>
        <begin position="48"/>
        <end position="69"/>
    </location>
</feature>
<keyword evidence="5 14" id="KW-0812">Transmembrane</keyword>
<dbReference type="PROSITE" id="PS50283">
    <property type="entry name" value="NA_SOLUT_SYMP_3"/>
    <property type="match status" value="1"/>
</dbReference>
<feature type="transmembrane region" description="Helical" evidence="14">
    <location>
        <begin position="285"/>
        <end position="305"/>
    </location>
</feature>
<dbReference type="InterPro" id="IPR038377">
    <property type="entry name" value="Na/Glc_symporter_sf"/>
</dbReference>
<keyword evidence="7 14" id="KW-1133">Transmembrane helix</keyword>
<feature type="transmembrane region" description="Helical" evidence="14">
    <location>
        <begin position="81"/>
        <end position="100"/>
    </location>
</feature>
<dbReference type="GO" id="GO:0015293">
    <property type="term" value="F:symporter activity"/>
    <property type="evidence" value="ECO:0007669"/>
    <property type="project" value="UniProtKB-KW"/>
</dbReference>
<dbReference type="GO" id="GO:0005886">
    <property type="term" value="C:plasma membrane"/>
    <property type="evidence" value="ECO:0007669"/>
    <property type="project" value="UniProtKB-SubCell"/>
</dbReference>
<evidence type="ECO:0000256" key="3">
    <source>
        <dbReference type="ARBA" id="ARBA00022448"/>
    </source>
</evidence>
<accession>A0A2W0H2G8</accession>
<feature type="transmembrane region" description="Helical" evidence="14">
    <location>
        <begin position="437"/>
        <end position="456"/>
    </location>
</feature>
<feature type="transmembrane region" description="Helical" evidence="14">
    <location>
        <begin position="383"/>
        <end position="400"/>
    </location>
</feature>
<protein>
    <submittedName>
        <fullName evidence="15">Sodium:pantothenate symporter</fullName>
    </submittedName>
</protein>
<comment type="similarity">
    <text evidence="2 13">Belongs to the sodium:solute symporter (SSF) (TC 2.A.21) family.</text>
</comment>
<evidence type="ECO:0000256" key="4">
    <source>
        <dbReference type="ARBA" id="ARBA00022475"/>
    </source>
</evidence>
<proteinExistence type="inferred from homology"/>
<feature type="transmembrane region" description="Helical" evidence="14">
    <location>
        <begin position="462"/>
        <end position="484"/>
    </location>
</feature>
<evidence type="ECO:0000313" key="15">
    <source>
        <dbReference type="EMBL" id="PYZ95984.1"/>
    </source>
</evidence>